<dbReference type="SUPFAM" id="SSF88659">
    <property type="entry name" value="Sigma3 and sigma4 domains of RNA polymerase sigma factors"/>
    <property type="match status" value="1"/>
</dbReference>
<accession>A0A6V8KHQ8</accession>
<feature type="domain" description="RNA polymerase sigma-70 region 2" evidence="6">
    <location>
        <begin position="25"/>
        <end position="89"/>
    </location>
</feature>
<comment type="caution">
    <text evidence="7">The sequence shown here is derived from an EMBL/GenBank/DDBJ whole genome shotgun (WGS) entry which is preliminary data.</text>
</comment>
<dbReference type="PANTHER" id="PTHR43133">
    <property type="entry name" value="RNA POLYMERASE ECF-TYPE SIGMA FACTO"/>
    <property type="match status" value="1"/>
</dbReference>
<proteinExistence type="inferred from homology"/>
<dbReference type="InterPro" id="IPR036388">
    <property type="entry name" value="WH-like_DNA-bd_sf"/>
</dbReference>
<dbReference type="InterPro" id="IPR013324">
    <property type="entry name" value="RNA_pol_sigma_r3/r4-like"/>
</dbReference>
<keyword evidence="5" id="KW-0804">Transcription</keyword>
<dbReference type="RefSeq" id="WP_173065776.1">
    <property type="nucleotide sequence ID" value="NZ_BAABGO010000020.1"/>
</dbReference>
<protein>
    <submittedName>
        <fullName evidence="7">RNA polymerase sigma factor</fullName>
    </submittedName>
</protein>
<dbReference type="AlphaFoldDB" id="A0A6V8KHQ8"/>
<dbReference type="Proteomes" id="UP000482800">
    <property type="component" value="Unassembled WGS sequence"/>
</dbReference>
<dbReference type="GO" id="GO:0003677">
    <property type="term" value="F:DNA binding"/>
    <property type="evidence" value="ECO:0007669"/>
    <property type="project" value="UniProtKB-KW"/>
</dbReference>
<keyword evidence="4" id="KW-0238">DNA-binding</keyword>
<comment type="similarity">
    <text evidence="1">Belongs to the sigma-70 factor family. ECF subfamily.</text>
</comment>
<dbReference type="InterPro" id="IPR013325">
    <property type="entry name" value="RNA_pol_sigma_r2"/>
</dbReference>
<dbReference type="Gene3D" id="1.10.10.10">
    <property type="entry name" value="Winged helix-like DNA-binding domain superfamily/Winged helix DNA-binding domain"/>
    <property type="match status" value="1"/>
</dbReference>
<evidence type="ECO:0000256" key="3">
    <source>
        <dbReference type="ARBA" id="ARBA00023082"/>
    </source>
</evidence>
<evidence type="ECO:0000313" key="7">
    <source>
        <dbReference type="EMBL" id="GFJ83374.1"/>
    </source>
</evidence>
<evidence type="ECO:0000256" key="1">
    <source>
        <dbReference type="ARBA" id="ARBA00010641"/>
    </source>
</evidence>
<dbReference type="InterPro" id="IPR039425">
    <property type="entry name" value="RNA_pol_sigma-70-like"/>
</dbReference>
<evidence type="ECO:0000256" key="5">
    <source>
        <dbReference type="ARBA" id="ARBA00023163"/>
    </source>
</evidence>
<name>A0A6V8KHQ8_9ACTN</name>
<evidence type="ECO:0000256" key="4">
    <source>
        <dbReference type="ARBA" id="ARBA00023125"/>
    </source>
</evidence>
<gene>
    <name evidence="7" type="ORF">Phou_075540</name>
</gene>
<reference evidence="7 8" key="2">
    <citation type="submission" date="2020-03" db="EMBL/GenBank/DDBJ databases">
        <authorList>
            <person name="Ichikawa N."/>
            <person name="Kimura A."/>
            <person name="Kitahashi Y."/>
            <person name="Uohara A."/>
        </authorList>
    </citation>
    <scope>NUCLEOTIDE SEQUENCE [LARGE SCALE GENOMIC DNA]</scope>
    <source>
        <strain evidence="7 8">NBRC 108639</strain>
    </source>
</reference>
<dbReference type="PANTHER" id="PTHR43133:SF8">
    <property type="entry name" value="RNA POLYMERASE SIGMA FACTOR HI_1459-RELATED"/>
    <property type="match status" value="1"/>
</dbReference>
<reference evidence="7 8" key="1">
    <citation type="submission" date="2020-03" db="EMBL/GenBank/DDBJ databases">
        <title>Whole genome shotgun sequence of Phytohabitans houttuyneae NBRC 108639.</title>
        <authorList>
            <person name="Komaki H."/>
            <person name="Tamura T."/>
        </authorList>
    </citation>
    <scope>NUCLEOTIDE SEQUENCE [LARGE SCALE GENOMIC DNA]</scope>
    <source>
        <strain evidence="7 8">NBRC 108639</strain>
    </source>
</reference>
<dbReference type="Pfam" id="PF04542">
    <property type="entry name" value="Sigma70_r2"/>
    <property type="match status" value="1"/>
</dbReference>
<organism evidence="7 8">
    <name type="scientific">Phytohabitans houttuyneae</name>
    <dbReference type="NCBI Taxonomy" id="1076126"/>
    <lineage>
        <taxon>Bacteria</taxon>
        <taxon>Bacillati</taxon>
        <taxon>Actinomycetota</taxon>
        <taxon>Actinomycetes</taxon>
        <taxon>Micromonosporales</taxon>
        <taxon>Micromonosporaceae</taxon>
    </lineage>
</organism>
<dbReference type="NCBIfam" id="TIGR02937">
    <property type="entry name" value="sigma70-ECF"/>
    <property type="match status" value="1"/>
</dbReference>
<dbReference type="InterPro" id="IPR014284">
    <property type="entry name" value="RNA_pol_sigma-70_dom"/>
</dbReference>
<dbReference type="InterPro" id="IPR007627">
    <property type="entry name" value="RNA_pol_sigma70_r2"/>
</dbReference>
<evidence type="ECO:0000259" key="6">
    <source>
        <dbReference type="Pfam" id="PF04542"/>
    </source>
</evidence>
<dbReference type="GO" id="GO:0016987">
    <property type="term" value="F:sigma factor activity"/>
    <property type="evidence" value="ECO:0007669"/>
    <property type="project" value="UniProtKB-KW"/>
</dbReference>
<keyword evidence="8" id="KW-1185">Reference proteome</keyword>
<dbReference type="Gene3D" id="1.10.1740.10">
    <property type="match status" value="1"/>
</dbReference>
<dbReference type="SUPFAM" id="SSF88946">
    <property type="entry name" value="Sigma2 domain of RNA polymerase sigma factors"/>
    <property type="match status" value="1"/>
</dbReference>
<evidence type="ECO:0000313" key="8">
    <source>
        <dbReference type="Proteomes" id="UP000482800"/>
    </source>
</evidence>
<dbReference type="GO" id="GO:0006352">
    <property type="term" value="P:DNA-templated transcription initiation"/>
    <property type="evidence" value="ECO:0007669"/>
    <property type="project" value="InterPro"/>
</dbReference>
<keyword evidence="2" id="KW-0805">Transcription regulation</keyword>
<keyword evidence="3" id="KW-0731">Sigma factor</keyword>
<evidence type="ECO:0000256" key="2">
    <source>
        <dbReference type="ARBA" id="ARBA00023015"/>
    </source>
</evidence>
<dbReference type="EMBL" id="BLPF01000003">
    <property type="protein sequence ID" value="GFJ83374.1"/>
    <property type="molecule type" value="Genomic_DNA"/>
</dbReference>
<sequence>MERVGNTELLVRDCRTGDERAWATLVRRFAPLVGAIARSYGLNAADCEDVSQATWVRLWRGLDGLRQPELLTEWLSMVARREALRHVGAKQPPAPTGDLVLLERGRHEVSAEEVVVSREFATRLRAAFRSLPAQCQHLLALLVEGRSYAEVSDAMGLAAGSVGPVRSRCLERLRQALGELDAAAGESRCRTPSGAPSQSRPGCVRHLDQVRSLGPRRAVS</sequence>